<dbReference type="EMBL" id="SMBX01000007">
    <property type="protein sequence ID" value="TCU95973.1"/>
    <property type="molecule type" value="Genomic_DNA"/>
</dbReference>
<dbReference type="PIRSF" id="PIRSF017082">
    <property type="entry name" value="YflP"/>
    <property type="match status" value="1"/>
</dbReference>
<dbReference type="Pfam" id="PF03401">
    <property type="entry name" value="TctC"/>
    <property type="match status" value="1"/>
</dbReference>
<dbReference type="PANTHER" id="PTHR42928">
    <property type="entry name" value="TRICARBOXYLATE-BINDING PROTEIN"/>
    <property type="match status" value="1"/>
</dbReference>
<dbReference type="PANTHER" id="PTHR42928:SF5">
    <property type="entry name" value="BLR1237 PROTEIN"/>
    <property type="match status" value="1"/>
</dbReference>
<protein>
    <submittedName>
        <fullName evidence="3">Tripartite-type tricarboxylate transporter receptor subunit TctC</fullName>
    </submittedName>
</protein>
<reference evidence="3 4" key="1">
    <citation type="submission" date="2019-03" db="EMBL/GenBank/DDBJ databases">
        <title>Genomic Encyclopedia of Type Strains, Phase IV (KMG-IV): sequencing the most valuable type-strain genomes for metagenomic binning, comparative biology and taxonomic classification.</title>
        <authorList>
            <person name="Goeker M."/>
        </authorList>
    </citation>
    <scope>NUCLEOTIDE SEQUENCE [LARGE SCALE GENOMIC DNA]</scope>
    <source>
        <strain evidence="3 4">DSM 100048</strain>
    </source>
</reference>
<accession>A0A4R3UYN3</accession>
<evidence type="ECO:0000313" key="4">
    <source>
        <dbReference type="Proteomes" id="UP000294692"/>
    </source>
</evidence>
<dbReference type="InterPro" id="IPR042100">
    <property type="entry name" value="Bug_dom1"/>
</dbReference>
<sequence length="330" mass="35152">MHCIEQSWIARASRLLLAGMTAFAMAPAHAAPYPEKPLTLVVPYPAGGGLDVLGRLMAEGMSRELNVPVVVENRTGAGGTIGVSYVARSKPDGYTLLIASPAAISIAPSLYNKLPYQPLRDLAPVAMMSQMPSLLVTNRSAPFSSVRELAEYGKANPGKLNYGSGGPGSSLHLSGAMFAQMAGFDATHIPYQGSAPAIVDLIGGQLDFMVVDTTAIPHVESGQLKLLAITNPERSAQLPDTPTIAEAGVPGYETINWYGLFLPAKTSPEIVQALNQVIQKVLADPATQRRFKTLRADLPPALDSEAFTEFVRADTRKWDALVKSLNLSLD</sequence>
<organism evidence="3 4">
    <name type="scientific">Paracandidimonas soli</name>
    <dbReference type="NCBI Taxonomy" id="1917182"/>
    <lineage>
        <taxon>Bacteria</taxon>
        <taxon>Pseudomonadati</taxon>
        <taxon>Pseudomonadota</taxon>
        <taxon>Betaproteobacteria</taxon>
        <taxon>Burkholderiales</taxon>
        <taxon>Alcaligenaceae</taxon>
        <taxon>Paracandidimonas</taxon>
    </lineage>
</organism>
<dbReference type="SUPFAM" id="SSF53850">
    <property type="entry name" value="Periplasmic binding protein-like II"/>
    <property type="match status" value="1"/>
</dbReference>
<dbReference type="AlphaFoldDB" id="A0A4R3UYN3"/>
<feature type="chain" id="PRO_5020683772" evidence="2">
    <location>
        <begin position="31"/>
        <end position="330"/>
    </location>
</feature>
<dbReference type="Gene3D" id="3.40.190.10">
    <property type="entry name" value="Periplasmic binding protein-like II"/>
    <property type="match status" value="1"/>
</dbReference>
<keyword evidence="4" id="KW-1185">Reference proteome</keyword>
<dbReference type="OrthoDB" id="8627412at2"/>
<dbReference type="InterPro" id="IPR005064">
    <property type="entry name" value="BUG"/>
</dbReference>
<dbReference type="Gene3D" id="3.40.190.150">
    <property type="entry name" value="Bordetella uptake gene, domain 1"/>
    <property type="match status" value="1"/>
</dbReference>
<gene>
    <name evidence="3" type="ORF">EV686_10731</name>
</gene>
<keyword evidence="2" id="KW-0732">Signal</keyword>
<dbReference type="Proteomes" id="UP000294692">
    <property type="component" value="Unassembled WGS sequence"/>
</dbReference>
<dbReference type="RefSeq" id="WP_132477463.1">
    <property type="nucleotide sequence ID" value="NZ_JBHRVM010000001.1"/>
</dbReference>
<evidence type="ECO:0000256" key="2">
    <source>
        <dbReference type="SAM" id="SignalP"/>
    </source>
</evidence>
<proteinExistence type="inferred from homology"/>
<feature type="signal peptide" evidence="2">
    <location>
        <begin position="1"/>
        <end position="30"/>
    </location>
</feature>
<comment type="caution">
    <text evidence="3">The sequence shown here is derived from an EMBL/GenBank/DDBJ whole genome shotgun (WGS) entry which is preliminary data.</text>
</comment>
<dbReference type="CDD" id="cd13578">
    <property type="entry name" value="PBP2_Bug27"/>
    <property type="match status" value="1"/>
</dbReference>
<keyword evidence="3" id="KW-0675">Receptor</keyword>
<comment type="similarity">
    <text evidence="1">Belongs to the UPF0065 (bug) family.</text>
</comment>
<evidence type="ECO:0000313" key="3">
    <source>
        <dbReference type="EMBL" id="TCU95973.1"/>
    </source>
</evidence>
<name>A0A4R3UYN3_9BURK</name>
<evidence type="ECO:0000256" key="1">
    <source>
        <dbReference type="ARBA" id="ARBA00006987"/>
    </source>
</evidence>